<dbReference type="Proteomes" id="UP000658225">
    <property type="component" value="Unassembled WGS sequence"/>
</dbReference>
<keyword evidence="2" id="KW-1185">Reference proteome</keyword>
<dbReference type="RefSeq" id="WP_239027719.1">
    <property type="nucleotide sequence ID" value="NZ_JADBEL010000013.1"/>
</dbReference>
<dbReference type="Pfam" id="PF01041">
    <property type="entry name" value="DegT_DnrJ_EryC1"/>
    <property type="match status" value="1"/>
</dbReference>
<dbReference type="InterPro" id="IPR000653">
    <property type="entry name" value="DegT/StrS_aminotransferase"/>
</dbReference>
<comment type="caution">
    <text evidence="1">The sequence shown here is derived from an EMBL/GenBank/DDBJ whole genome shotgun (WGS) entry which is preliminary data.</text>
</comment>
<proteinExistence type="predicted"/>
<dbReference type="InterPro" id="IPR015422">
    <property type="entry name" value="PyrdxlP-dep_Trfase_small"/>
</dbReference>
<sequence length="61" mass="7147">MRKVDGFIERRREIAALYSEKLIAISGIILPEQLEETESGWYLYVIQLDAEVLSKSRKEDF</sequence>
<evidence type="ECO:0000313" key="2">
    <source>
        <dbReference type="Proteomes" id="UP000658225"/>
    </source>
</evidence>
<dbReference type="AlphaFoldDB" id="A0A927MIT9"/>
<evidence type="ECO:0000313" key="1">
    <source>
        <dbReference type="EMBL" id="MBE1555398.1"/>
    </source>
</evidence>
<name>A0A927MIT9_9BACL</name>
<accession>A0A927MIT9</accession>
<dbReference type="EMBL" id="JADBEL010000013">
    <property type="protein sequence ID" value="MBE1555398.1"/>
    <property type="molecule type" value="Genomic_DNA"/>
</dbReference>
<organism evidence="1 2">
    <name type="scientific">Sporosarcina limicola</name>
    <dbReference type="NCBI Taxonomy" id="34101"/>
    <lineage>
        <taxon>Bacteria</taxon>
        <taxon>Bacillati</taxon>
        <taxon>Bacillota</taxon>
        <taxon>Bacilli</taxon>
        <taxon>Bacillales</taxon>
        <taxon>Caryophanaceae</taxon>
        <taxon>Sporosarcina</taxon>
    </lineage>
</organism>
<dbReference type="SUPFAM" id="SSF53383">
    <property type="entry name" value="PLP-dependent transferases"/>
    <property type="match status" value="1"/>
</dbReference>
<reference evidence="1" key="1">
    <citation type="submission" date="2020-10" db="EMBL/GenBank/DDBJ databases">
        <title>Genomic Encyclopedia of Type Strains, Phase IV (KMG-IV): sequencing the most valuable type-strain genomes for metagenomic binning, comparative biology and taxonomic classification.</title>
        <authorList>
            <person name="Goeker M."/>
        </authorList>
    </citation>
    <scope>NUCLEOTIDE SEQUENCE</scope>
    <source>
        <strain evidence="1">DSM 13886</strain>
    </source>
</reference>
<protein>
    <submittedName>
        <fullName evidence="1">dTDP-4-amino-4,6-dideoxygalactose transaminase</fullName>
    </submittedName>
</protein>
<dbReference type="InterPro" id="IPR015424">
    <property type="entry name" value="PyrdxlP-dep_Trfase"/>
</dbReference>
<gene>
    <name evidence="1" type="ORF">H4683_002503</name>
</gene>
<dbReference type="Gene3D" id="3.90.1150.10">
    <property type="entry name" value="Aspartate Aminotransferase, domain 1"/>
    <property type="match status" value="1"/>
</dbReference>